<gene>
    <name evidence="4" type="ORF">PR003_g30265</name>
</gene>
<dbReference type="PANTHER" id="PTHR31569">
    <property type="entry name" value="SWIM-TYPE DOMAIN-CONTAINING PROTEIN"/>
    <property type="match status" value="1"/>
</dbReference>
<proteinExistence type="predicted"/>
<evidence type="ECO:0000259" key="3">
    <source>
        <dbReference type="PROSITE" id="PS50966"/>
    </source>
</evidence>
<dbReference type="AlphaFoldDB" id="A0A6A4BFB0"/>
<sequence>MRSKPEFGKISSDDAVQIDACIHKLVYADSDISYETAHFALKGLCERIGNSGFFDYFEKNWHDCQDRWVMHRRADLPHFQNHTNNRLESFFGKLKDGVDGSKSMAVCVKTLVAYDRRVENEYRYRLARIGQFVHSGYDEEMANVLRFTTPYVAGKVAEEYAFALDRLETYTFLRDDEDGHILHVDGGKKSYVFRDDDWRCDCEFSVSMRLPCHHVIAFRKSASAEGPVIPWASIDERWTSPLRELKKVRQFSYERYSDKDAGREVLATMTQTQRYAEALRVTQRIASELSDIDETDEFRRSLDFLEQQWRNFRQKTCEVATPREPGEPGKRRSAAHNDSDSIDELKDQEMSSDGDSSEDKEVEEVLAGAPTIRLNPKARKVGRPKKQRQKTVASEKEGRKWFDAAESGRKTSGDVTLVRVLDNLDRDQPGLIETQRRLSGVLVKFAEADAKKPKFKRMKNPVLIQDAFYILPAKLLDACMAVLPVANTEASAISVDEASQDAAPTAMVETVHIKDVGAFSRTQIETFKRCQNLKTAVQLGIDMHKWLSEEGLPSLPAQYHALAREVARNVLESYPYKEMKGLSRMPDYKYTMLYRLTPPTWMTDAAIRACCERLVAGTGTCRFAGELTGRTMTKKTRSKDAVQVDVALRNRIMG</sequence>
<feature type="compositionally biased region" description="Basic residues" evidence="2">
    <location>
        <begin position="376"/>
        <end position="389"/>
    </location>
</feature>
<keyword evidence="1" id="KW-0862">Zinc</keyword>
<dbReference type="PANTHER" id="PTHR31569:SF4">
    <property type="entry name" value="SWIM-TYPE DOMAIN-CONTAINING PROTEIN"/>
    <property type="match status" value="1"/>
</dbReference>
<evidence type="ECO:0000256" key="2">
    <source>
        <dbReference type="SAM" id="MobiDB-lite"/>
    </source>
</evidence>
<keyword evidence="1" id="KW-0863">Zinc-finger</keyword>
<feature type="compositionally biased region" description="Basic and acidic residues" evidence="2">
    <location>
        <begin position="324"/>
        <end position="349"/>
    </location>
</feature>
<dbReference type="InterPro" id="IPR052579">
    <property type="entry name" value="Zinc_finger_SWIM"/>
</dbReference>
<evidence type="ECO:0000256" key="1">
    <source>
        <dbReference type="PROSITE-ProRule" id="PRU00325"/>
    </source>
</evidence>
<evidence type="ECO:0000313" key="4">
    <source>
        <dbReference type="EMBL" id="KAE9272247.1"/>
    </source>
</evidence>
<keyword evidence="1" id="KW-0479">Metal-binding</keyword>
<dbReference type="InterPro" id="IPR007527">
    <property type="entry name" value="Znf_SWIM"/>
</dbReference>
<name>A0A6A4BFB0_9STRA</name>
<protein>
    <recommendedName>
        <fullName evidence="3">SWIM-type domain-containing protein</fullName>
    </recommendedName>
</protein>
<accession>A0A6A4BFB0</accession>
<dbReference type="Proteomes" id="UP000434957">
    <property type="component" value="Unassembled WGS sequence"/>
</dbReference>
<feature type="domain" description="SWIM-type" evidence="3">
    <location>
        <begin position="191"/>
        <end position="223"/>
    </location>
</feature>
<reference evidence="4 5" key="1">
    <citation type="submission" date="2018-08" db="EMBL/GenBank/DDBJ databases">
        <title>Genomic investigation of the strawberry pathogen Phytophthora fragariae indicates pathogenicity is determined by transcriptional variation in three key races.</title>
        <authorList>
            <person name="Adams T.M."/>
            <person name="Armitage A.D."/>
            <person name="Sobczyk M.K."/>
            <person name="Bates H.J."/>
            <person name="Dunwell J.M."/>
            <person name="Nellist C.F."/>
            <person name="Harrison R.J."/>
        </authorList>
    </citation>
    <scope>NUCLEOTIDE SEQUENCE [LARGE SCALE GENOMIC DNA]</scope>
    <source>
        <strain evidence="4 5">SCRP333</strain>
    </source>
</reference>
<dbReference type="EMBL" id="QXFT01005534">
    <property type="protein sequence ID" value="KAE9272247.1"/>
    <property type="molecule type" value="Genomic_DNA"/>
</dbReference>
<dbReference type="GO" id="GO:0008270">
    <property type="term" value="F:zinc ion binding"/>
    <property type="evidence" value="ECO:0007669"/>
    <property type="project" value="UniProtKB-KW"/>
</dbReference>
<comment type="caution">
    <text evidence="4">The sequence shown here is derived from an EMBL/GenBank/DDBJ whole genome shotgun (WGS) entry which is preliminary data.</text>
</comment>
<evidence type="ECO:0000313" key="5">
    <source>
        <dbReference type="Proteomes" id="UP000434957"/>
    </source>
</evidence>
<feature type="region of interest" description="Disordered" evidence="2">
    <location>
        <begin position="316"/>
        <end position="399"/>
    </location>
</feature>
<dbReference type="PROSITE" id="PS50966">
    <property type="entry name" value="ZF_SWIM"/>
    <property type="match status" value="1"/>
</dbReference>
<feature type="compositionally biased region" description="Acidic residues" evidence="2">
    <location>
        <begin position="350"/>
        <end position="364"/>
    </location>
</feature>
<keyword evidence="5" id="KW-1185">Reference proteome</keyword>
<organism evidence="4 5">
    <name type="scientific">Phytophthora rubi</name>
    <dbReference type="NCBI Taxonomy" id="129364"/>
    <lineage>
        <taxon>Eukaryota</taxon>
        <taxon>Sar</taxon>
        <taxon>Stramenopiles</taxon>
        <taxon>Oomycota</taxon>
        <taxon>Peronosporomycetes</taxon>
        <taxon>Peronosporales</taxon>
        <taxon>Peronosporaceae</taxon>
        <taxon>Phytophthora</taxon>
    </lineage>
</organism>